<dbReference type="RefSeq" id="WP_373654836.1">
    <property type="nucleotide sequence ID" value="NZ_JBGUAW010000002.1"/>
</dbReference>
<dbReference type="InterPro" id="IPR009050">
    <property type="entry name" value="Globin-like_sf"/>
</dbReference>
<evidence type="ECO:0000256" key="4">
    <source>
        <dbReference type="ARBA" id="ARBA00023004"/>
    </source>
</evidence>
<gene>
    <name evidence="5" type="ORF">ACERLL_04425</name>
</gene>
<evidence type="ECO:0000256" key="3">
    <source>
        <dbReference type="ARBA" id="ARBA00022723"/>
    </source>
</evidence>
<name>A0ABV4TRU6_9GAMM</name>
<keyword evidence="4" id="KW-0408">Iron</keyword>
<keyword evidence="6" id="KW-1185">Reference proteome</keyword>
<dbReference type="CDD" id="cd00454">
    <property type="entry name" value="TrHb1_N"/>
    <property type="match status" value="1"/>
</dbReference>
<protein>
    <submittedName>
        <fullName evidence="5">Group 1 truncated hemoglobin</fullName>
    </submittedName>
</protein>
<dbReference type="InterPro" id="IPR001486">
    <property type="entry name" value="Hemoglobin_trunc"/>
</dbReference>
<evidence type="ECO:0000256" key="1">
    <source>
        <dbReference type="ARBA" id="ARBA00022448"/>
    </source>
</evidence>
<keyword evidence="1" id="KW-0813">Transport</keyword>
<evidence type="ECO:0000256" key="2">
    <source>
        <dbReference type="ARBA" id="ARBA00022617"/>
    </source>
</evidence>
<dbReference type="Gene3D" id="1.10.490.10">
    <property type="entry name" value="Globins"/>
    <property type="match status" value="1"/>
</dbReference>
<accession>A0ABV4TRU6</accession>
<dbReference type="EMBL" id="JBGUAW010000002">
    <property type="protein sequence ID" value="MFA9460063.1"/>
    <property type="molecule type" value="Genomic_DNA"/>
</dbReference>
<keyword evidence="2" id="KW-0349">Heme</keyword>
<reference evidence="5 6" key="1">
    <citation type="submission" date="2024-08" db="EMBL/GenBank/DDBJ databases">
        <title>Whole-genome sequencing of halo(alkali)philic microorganisms from hypersaline lakes.</title>
        <authorList>
            <person name="Sorokin D.Y."/>
            <person name="Merkel A.Y."/>
            <person name="Messina E."/>
            <person name="Yakimov M."/>
        </authorList>
    </citation>
    <scope>NUCLEOTIDE SEQUENCE [LARGE SCALE GENOMIC DNA]</scope>
    <source>
        <strain evidence="5 6">Cl-TMA</strain>
    </source>
</reference>
<comment type="caution">
    <text evidence="5">The sequence shown here is derived from an EMBL/GenBank/DDBJ whole genome shotgun (WGS) entry which is preliminary data.</text>
</comment>
<dbReference type="Proteomes" id="UP001575181">
    <property type="component" value="Unassembled WGS sequence"/>
</dbReference>
<sequence length="123" mass="13729">MSEVNGKSLYERLGGHEGISGIVEDIWKNHTTNPEVKIRYQDSDGEEVKQKVLELFCMGTGGPETYTGQDMLTAHRGMNINEQEFVAVIDDVLDAMNKNGCGQQEKDEVLAILYSMKPEVVHV</sequence>
<keyword evidence="3" id="KW-0479">Metal-binding</keyword>
<proteinExistence type="predicted"/>
<dbReference type="Pfam" id="PF01152">
    <property type="entry name" value="Bac_globin"/>
    <property type="match status" value="1"/>
</dbReference>
<evidence type="ECO:0000313" key="5">
    <source>
        <dbReference type="EMBL" id="MFA9460063.1"/>
    </source>
</evidence>
<dbReference type="SUPFAM" id="SSF46458">
    <property type="entry name" value="Globin-like"/>
    <property type="match status" value="1"/>
</dbReference>
<evidence type="ECO:0000313" key="6">
    <source>
        <dbReference type="Proteomes" id="UP001575181"/>
    </source>
</evidence>
<organism evidence="5 6">
    <name type="scientific">Thiohalorhabdus methylotrophus</name>
    <dbReference type="NCBI Taxonomy" id="3242694"/>
    <lineage>
        <taxon>Bacteria</taxon>
        <taxon>Pseudomonadati</taxon>
        <taxon>Pseudomonadota</taxon>
        <taxon>Gammaproteobacteria</taxon>
        <taxon>Thiohalorhabdales</taxon>
        <taxon>Thiohalorhabdaceae</taxon>
        <taxon>Thiohalorhabdus</taxon>
    </lineage>
</organism>
<dbReference type="InterPro" id="IPR012292">
    <property type="entry name" value="Globin/Proto"/>
</dbReference>